<name>A0ACC3A7S6_9EURO</name>
<evidence type="ECO:0000313" key="2">
    <source>
        <dbReference type="Proteomes" id="UP001172386"/>
    </source>
</evidence>
<dbReference type="Proteomes" id="UP001172386">
    <property type="component" value="Unassembled WGS sequence"/>
</dbReference>
<gene>
    <name evidence="1" type="ORF">H2198_004785</name>
</gene>
<accession>A0ACC3A7S6</accession>
<reference evidence="1" key="1">
    <citation type="submission" date="2022-10" db="EMBL/GenBank/DDBJ databases">
        <title>Culturing micro-colonial fungi from biological soil crusts in the Mojave desert and describing Neophaeococcomyces mojavensis, and introducing the new genera and species Taxawa tesnikishii.</title>
        <authorList>
            <person name="Kurbessoian T."/>
            <person name="Stajich J.E."/>
        </authorList>
    </citation>
    <scope>NUCLEOTIDE SEQUENCE</scope>
    <source>
        <strain evidence="1">JES_112</strain>
    </source>
</reference>
<sequence>MNPTTRGQRRHTELVNTKNLGKYRAMAQVTPNISTGLGAIVSVLMGGALLRHGNLENYRIYFYIAAALYGLGTFGVVVGYNPPPRELQVTLTTAQKFRSLDWMGIFLSTTGLTLFVLALSWYSNPYRFSSAAVLAPFVIGIVLLIAFANYEWLIKKDGILHHGFFHHRNFPISCIIIFAEGVAFFTLNSYFVFEQTVVMGSDSCDASLRLLIFYCGSIVVTTGAGLYTTWTKRLSDPLVLGFSIYTAFAGAMTTVNATTSPATTCGFATLASVANGLVLLNVIIAAQLATPREMIAVTTSLLIAIRGFGGAVGTVVNNAIISNTLKTNLGPNMAAAVLPLGFPAEELGLLIAALTSNDQEALTHIPGITPTIIGAAVGAIQSSYALAFRHCWFVSTSFLALAFGVSCFVSNPKEEFNAHIDAPAEAKLAKLQHEIDMADAESTARAVEKLAVEHPAPH</sequence>
<proteinExistence type="predicted"/>
<protein>
    <submittedName>
        <fullName evidence="1">Uncharacterized protein</fullName>
    </submittedName>
</protein>
<keyword evidence="2" id="KW-1185">Reference proteome</keyword>
<dbReference type="EMBL" id="JAPDRQ010000074">
    <property type="protein sequence ID" value="KAJ9656666.1"/>
    <property type="molecule type" value="Genomic_DNA"/>
</dbReference>
<organism evidence="1 2">
    <name type="scientific">Neophaeococcomyces mojaviensis</name>
    <dbReference type="NCBI Taxonomy" id="3383035"/>
    <lineage>
        <taxon>Eukaryota</taxon>
        <taxon>Fungi</taxon>
        <taxon>Dikarya</taxon>
        <taxon>Ascomycota</taxon>
        <taxon>Pezizomycotina</taxon>
        <taxon>Eurotiomycetes</taxon>
        <taxon>Chaetothyriomycetidae</taxon>
        <taxon>Chaetothyriales</taxon>
        <taxon>Chaetothyriales incertae sedis</taxon>
        <taxon>Neophaeococcomyces</taxon>
    </lineage>
</organism>
<evidence type="ECO:0000313" key="1">
    <source>
        <dbReference type="EMBL" id="KAJ9656666.1"/>
    </source>
</evidence>
<comment type="caution">
    <text evidence="1">The sequence shown here is derived from an EMBL/GenBank/DDBJ whole genome shotgun (WGS) entry which is preliminary data.</text>
</comment>